<dbReference type="Proteomes" id="UP000054408">
    <property type="component" value="Unassembled WGS sequence"/>
</dbReference>
<evidence type="ECO:0000313" key="3">
    <source>
        <dbReference type="Proteomes" id="UP000054408"/>
    </source>
</evidence>
<feature type="region of interest" description="Disordered" evidence="1">
    <location>
        <begin position="246"/>
        <end position="277"/>
    </location>
</feature>
<dbReference type="AlphaFoldDB" id="A0A0L0DQK8"/>
<feature type="region of interest" description="Disordered" evidence="1">
    <location>
        <begin position="472"/>
        <end position="504"/>
    </location>
</feature>
<organism evidence="2 3">
    <name type="scientific">Thecamonas trahens ATCC 50062</name>
    <dbReference type="NCBI Taxonomy" id="461836"/>
    <lineage>
        <taxon>Eukaryota</taxon>
        <taxon>Apusozoa</taxon>
        <taxon>Apusomonadida</taxon>
        <taxon>Apusomonadidae</taxon>
        <taxon>Thecamonas</taxon>
    </lineage>
</organism>
<sequence>MLDVLPAEILCHVAFNMGLSAQDVAALACVSTWTARVLTGSAYVEARRASHAGLAACAAQGAYRAARMAVAYARYTRGTWTTDELSSALWTVAADSRGGAEAAALAAALIAAATDNDDDCMVFAGTMAIQSAAMAGNIDVLRVLLESDKFDPSADGEYALSEARIRGHGACAALLEAVGSRGKEMAEDESFCEEDEVMARVLGQGWDEVLVAVTRAVVVDDGVRHNALQKSPNPFVAILIPATRGSGGNGGGEGGDGDGHDDGHGDDGGAGRGVRIPLGRRERKMARRVMESLDGDWEVIMVSSRRFATYEPSFKDAAVRMVVPAAATSSILVVLADHHKIKKCKIFGSGRLALPPTASSELAAPVRRGTWVHMTPLATPDAPQAAAAAVAAAPPTEVELPPGATGSVRVHVTRRGVEAESTAAAAALGAALAAAGDGDDPVVVPLDEYVGGGDDGELDDCEWDEEWDVYSSDDGVSECGGGGDDGDDGSGDENGGVVNDDDDAEPDEPLTLLSILWPFGGLYDYPEDTLRGIRAARVRRVMLRAGVLVWCISIALRFVHWQLWLVLTAACSMGACGVVKHRGNVIKSLVKRSVHRGKGDIRQWISTKLETRRAARALRKARKRARKRARFWDQAPAIVVKAKAE</sequence>
<evidence type="ECO:0000256" key="1">
    <source>
        <dbReference type="SAM" id="MobiDB-lite"/>
    </source>
</evidence>
<reference evidence="2 3" key="1">
    <citation type="submission" date="2010-05" db="EMBL/GenBank/DDBJ databases">
        <title>The Genome Sequence of Thecamonas trahens ATCC 50062.</title>
        <authorList>
            <consortium name="The Broad Institute Genome Sequencing Platform"/>
            <person name="Russ C."/>
            <person name="Cuomo C."/>
            <person name="Shea T."/>
            <person name="Young S.K."/>
            <person name="Zeng Q."/>
            <person name="Koehrsen M."/>
            <person name="Haas B."/>
            <person name="Borodovsky M."/>
            <person name="Guigo R."/>
            <person name="Alvarado L."/>
            <person name="Berlin A."/>
            <person name="Bochicchio J."/>
            <person name="Borenstein D."/>
            <person name="Chapman S."/>
            <person name="Chen Z."/>
            <person name="Freedman E."/>
            <person name="Gellesch M."/>
            <person name="Goldberg J."/>
            <person name="Griggs A."/>
            <person name="Gujja S."/>
            <person name="Heilman E."/>
            <person name="Heiman D."/>
            <person name="Hepburn T."/>
            <person name="Howarth C."/>
            <person name="Jen D."/>
            <person name="Larson L."/>
            <person name="Mehta T."/>
            <person name="Park D."/>
            <person name="Pearson M."/>
            <person name="Roberts A."/>
            <person name="Saif S."/>
            <person name="Shenoy N."/>
            <person name="Sisk P."/>
            <person name="Stolte C."/>
            <person name="Sykes S."/>
            <person name="Thomson T."/>
            <person name="Walk T."/>
            <person name="White J."/>
            <person name="Yandava C."/>
            <person name="Burger G."/>
            <person name="Gray M.W."/>
            <person name="Holland P.W.H."/>
            <person name="King N."/>
            <person name="Lang F.B.F."/>
            <person name="Roger A.J."/>
            <person name="Ruiz-Trillo I."/>
            <person name="Lander E."/>
            <person name="Nusbaum C."/>
        </authorList>
    </citation>
    <scope>NUCLEOTIDE SEQUENCE [LARGE SCALE GENOMIC DNA]</scope>
    <source>
        <strain evidence="2 3">ATCC 50062</strain>
    </source>
</reference>
<proteinExistence type="predicted"/>
<dbReference type="RefSeq" id="XP_013753594.1">
    <property type="nucleotide sequence ID" value="XM_013898140.1"/>
</dbReference>
<protein>
    <submittedName>
        <fullName evidence="2">Uncharacterized protein</fullName>
    </submittedName>
</protein>
<dbReference type="EMBL" id="GL349491">
    <property type="protein sequence ID" value="KNC54567.1"/>
    <property type="molecule type" value="Genomic_DNA"/>
</dbReference>
<feature type="compositionally biased region" description="Basic and acidic residues" evidence="1">
    <location>
        <begin position="257"/>
        <end position="269"/>
    </location>
</feature>
<accession>A0A0L0DQK8</accession>
<keyword evidence="3" id="KW-1185">Reference proteome</keyword>
<dbReference type="GeneID" id="25570265"/>
<name>A0A0L0DQK8_THETB</name>
<gene>
    <name evidence="2" type="ORF">AMSG_12351</name>
</gene>
<evidence type="ECO:0000313" key="2">
    <source>
        <dbReference type="EMBL" id="KNC54567.1"/>
    </source>
</evidence>